<organism evidence="1 2">
    <name type="scientific">Taxus chinensis</name>
    <name type="common">Chinese yew</name>
    <name type="synonym">Taxus wallichiana var. chinensis</name>
    <dbReference type="NCBI Taxonomy" id="29808"/>
    <lineage>
        <taxon>Eukaryota</taxon>
        <taxon>Viridiplantae</taxon>
        <taxon>Streptophyta</taxon>
        <taxon>Embryophyta</taxon>
        <taxon>Tracheophyta</taxon>
        <taxon>Spermatophyta</taxon>
        <taxon>Pinopsida</taxon>
        <taxon>Pinidae</taxon>
        <taxon>Conifers II</taxon>
        <taxon>Cupressales</taxon>
        <taxon>Taxaceae</taxon>
        <taxon>Taxus</taxon>
    </lineage>
</organism>
<proteinExistence type="predicted"/>
<gene>
    <name evidence="1" type="ORF">KI387_038403</name>
</gene>
<feature type="non-terminal residue" evidence="1">
    <location>
        <position position="59"/>
    </location>
</feature>
<name>A0AA38C7N2_TAXCH</name>
<keyword evidence="2" id="KW-1185">Reference proteome</keyword>
<evidence type="ECO:0000313" key="1">
    <source>
        <dbReference type="EMBL" id="KAH9294815.1"/>
    </source>
</evidence>
<dbReference type="Proteomes" id="UP000824469">
    <property type="component" value="Unassembled WGS sequence"/>
</dbReference>
<feature type="non-terminal residue" evidence="1">
    <location>
        <position position="1"/>
    </location>
</feature>
<protein>
    <submittedName>
        <fullName evidence="1">Uncharacterized protein</fullName>
    </submittedName>
</protein>
<accession>A0AA38C7N2</accession>
<evidence type="ECO:0000313" key="2">
    <source>
        <dbReference type="Proteomes" id="UP000824469"/>
    </source>
</evidence>
<comment type="caution">
    <text evidence="1">The sequence shown here is derived from an EMBL/GenBank/DDBJ whole genome shotgun (WGS) entry which is preliminary data.</text>
</comment>
<dbReference type="AlphaFoldDB" id="A0AA38C7N2"/>
<dbReference type="EMBL" id="JAHRHJ020000011">
    <property type="protein sequence ID" value="KAH9294815.1"/>
    <property type="molecule type" value="Genomic_DNA"/>
</dbReference>
<sequence>TRLLTRLDVFHRMQFDGKLISEAFPAYWKGATIRALEQGMNIHRGAGTLSLQTFGPDGS</sequence>
<reference evidence="1 2" key="1">
    <citation type="journal article" date="2021" name="Nat. Plants">
        <title>The Taxus genome provides insights into paclitaxel biosynthesis.</title>
        <authorList>
            <person name="Xiong X."/>
            <person name="Gou J."/>
            <person name="Liao Q."/>
            <person name="Li Y."/>
            <person name="Zhou Q."/>
            <person name="Bi G."/>
            <person name="Li C."/>
            <person name="Du R."/>
            <person name="Wang X."/>
            <person name="Sun T."/>
            <person name="Guo L."/>
            <person name="Liang H."/>
            <person name="Lu P."/>
            <person name="Wu Y."/>
            <person name="Zhang Z."/>
            <person name="Ro D.K."/>
            <person name="Shang Y."/>
            <person name="Huang S."/>
            <person name="Yan J."/>
        </authorList>
    </citation>
    <scope>NUCLEOTIDE SEQUENCE [LARGE SCALE GENOMIC DNA]</scope>
    <source>
        <strain evidence="1">Ta-2019</strain>
    </source>
</reference>